<gene>
    <name evidence="1" type="ORF">PENTCL1PPCAC_24612</name>
</gene>
<name>A0AAV5U7S8_9BILA</name>
<keyword evidence="2" id="KW-1185">Reference proteome</keyword>
<evidence type="ECO:0000313" key="1">
    <source>
        <dbReference type="EMBL" id="GMT02438.1"/>
    </source>
</evidence>
<feature type="non-terminal residue" evidence="1">
    <location>
        <position position="97"/>
    </location>
</feature>
<feature type="non-terminal residue" evidence="1">
    <location>
        <position position="1"/>
    </location>
</feature>
<evidence type="ECO:0000313" key="2">
    <source>
        <dbReference type="Proteomes" id="UP001432027"/>
    </source>
</evidence>
<comment type="caution">
    <text evidence="1">The sequence shown here is derived from an EMBL/GenBank/DDBJ whole genome shotgun (WGS) entry which is preliminary data.</text>
</comment>
<organism evidence="1 2">
    <name type="scientific">Pristionchus entomophagus</name>
    <dbReference type="NCBI Taxonomy" id="358040"/>
    <lineage>
        <taxon>Eukaryota</taxon>
        <taxon>Metazoa</taxon>
        <taxon>Ecdysozoa</taxon>
        <taxon>Nematoda</taxon>
        <taxon>Chromadorea</taxon>
        <taxon>Rhabditida</taxon>
        <taxon>Rhabditina</taxon>
        <taxon>Diplogasteromorpha</taxon>
        <taxon>Diplogasteroidea</taxon>
        <taxon>Neodiplogasteridae</taxon>
        <taxon>Pristionchus</taxon>
    </lineage>
</organism>
<reference evidence="1" key="1">
    <citation type="submission" date="2023-10" db="EMBL/GenBank/DDBJ databases">
        <title>Genome assembly of Pristionchus species.</title>
        <authorList>
            <person name="Yoshida K."/>
            <person name="Sommer R.J."/>
        </authorList>
    </citation>
    <scope>NUCLEOTIDE SEQUENCE</scope>
    <source>
        <strain evidence="1">RS0144</strain>
    </source>
</reference>
<dbReference type="AlphaFoldDB" id="A0AAV5U7S8"/>
<dbReference type="Proteomes" id="UP001432027">
    <property type="component" value="Unassembled WGS sequence"/>
</dbReference>
<proteinExistence type="predicted"/>
<protein>
    <submittedName>
        <fullName evidence="1">Uncharacterized protein</fullName>
    </submittedName>
</protein>
<dbReference type="EMBL" id="BTSX01000005">
    <property type="protein sequence ID" value="GMT02438.1"/>
    <property type="molecule type" value="Genomic_DNA"/>
</dbReference>
<accession>A0AAV5U7S8</accession>
<sequence length="97" mass="11187">LTLASSLNAIRCFFDRVPEGSIVKIPAQKMTECPRDVHECITIRVSLEVDDDWEVYIERRCAHSKYECAGSHNTCTTVEAEPVWGRRRMEKRCCHSD</sequence>